<reference evidence="1 2" key="1">
    <citation type="journal article" name="Front. Microbiol.">
        <title>Sugar Metabolism of the First Thermophilic Planctomycete Thermogutta terrifontis: Comparative Genomic and Transcriptomic Approaches.</title>
        <authorList>
            <person name="Elcheninov A.G."/>
            <person name="Menzel P."/>
            <person name="Gudbergsdottir S.R."/>
            <person name="Slesarev A.I."/>
            <person name="Kadnikov V.V."/>
            <person name="Krogh A."/>
            <person name="Bonch-Osmolovskaya E.A."/>
            <person name="Peng X."/>
            <person name="Kublanov I.V."/>
        </authorList>
    </citation>
    <scope>NUCLEOTIDE SEQUENCE [LARGE SCALE GENOMIC DNA]</scope>
    <source>
        <strain evidence="1 2">R1</strain>
    </source>
</reference>
<name>A0A286RHF6_9BACT</name>
<dbReference type="Proteomes" id="UP000215086">
    <property type="component" value="Chromosome"/>
</dbReference>
<dbReference type="AlphaFoldDB" id="A0A286RHF6"/>
<gene>
    <name evidence="1" type="ORF">THTE_2799</name>
</gene>
<dbReference type="EMBL" id="CP018477">
    <property type="protein sequence ID" value="ASV75401.1"/>
    <property type="molecule type" value="Genomic_DNA"/>
</dbReference>
<dbReference type="KEGG" id="ttf:THTE_2799"/>
<keyword evidence="2" id="KW-1185">Reference proteome</keyword>
<accession>A0A286RHF6</accession>
<organism evidence="1 2">
    <name type="scientific">Thermogutta terrifontis</name>
    <dbReference type="NCBI Taxonomy" id="1331910"/>
    <lineage>
        <taxon>Bacteria</taxon>
        <taxon>Pseudomonadati</taxon>
        <taxon>Planctomycetota</taxon>
        <taxon>Planctomycetia</taxon>
        <taxon>Pirellulales</taxon>
        <taxon>Thermoguttaceae</taxon>
        <taxon>Thermogutta</taxon>
    </lineage>
</organism>
<protein>
    <submittedName>
        <fullName evidence="1">Uncharacterized protein</fullName>
    </submittedName>
</protein>
<proteinExistence type="predicted"/>
<sequence>MIHVSHPCQYGCDFAQLSAWCTPRQAIITRVWPVCDVGTA</sequence>
<evidence type="ECO:0000313" key="1">
    <source>
        <dbReference type="EMBL" id="ASV75401.1"/>
    </source>
</evidence>
<evidence type="ECO:0000313" key="2">
    <source>
        <dbReference type="Proteomes" id="UP000215086"/>
    </source>
</evidence>